<evidence type="ECO:0000313" key="2">
    <source>
        <dbReference type="Proteomes" id="UP000216682"/>
    </source>
</evidence>
<gene>
    <name evidence="1" type="ORF">CFN03_00390</name>
</gene>
<comment type="caution">
    <text evidence="1">The sequence shown here is derived from an EMBL/GenBank/DDBJ whole genome shotgun (WGS) entry which is preliminary data.</text>
</comment>
<reference evidence="1 2" key="1">
    <citation type="submission" date="2017-07" db="EMBL/GenBank/DDBJ databases">
        <title>Shotgun whole genome sequences of three halophilic bacterial isolates.</title>
        <authorList>
            <person name="Pozzo T."/>
            <person name="Higdon S.M."/>
            <person name="Quillaguaman J."/>
        </authorList>
    </citation>
    <scope>NUCLEOTIDE SEQUENCE [LARGE SCALE GENOMIC DNA]</scope>
    <source>
        <strain evidence="1 2">BU-1</strain>
    </source>
</reference>
<dbReference type="Proteomes" id="UP000216682">
    <property type="component" value="Unassembled WGS sequence"/>
</dbReference>
<proteinExistence type="predicted"/>
<dbReference type="RefSeq" id="WP_094905330.1">
    <property type="nucleotide sequence ID" value="NZ_NPEZ01000001.1"/>
</dbReference>
<name>A0A265E883_9STAP</name>
<dbReference type="AlphaFoldDB" id="A0A265E883"/>
<protein>
    <submittedName>
        <fullName evidence="1">Uncharacterized protein</fullName>
    </submittedName>
</protein>
<accession>A0A265E883</accession>
<organism evidence="1 2">
    <name type="scientific">Salinicoccus roseus</name>
    <dbReference type="NCBI Taxonomy" id="45670"/>
    <lineage>
        <taxon>Bacteria</taxon>
        <taxon>Bacillati</taxon>
        <taxon>Bacillota</taxon>
        <taxon>Bacilli</taxon>
        <taxon>Bacillales</taxon>
        <taxon>Staphylococcaceae</taxon>
        <taxon>Salinicoccus</taxon>
    </lineage>
</organism>
<dbReference type="EMBL" id="NPEZ01000001">
    <property type="protein sequence ID" value="OZT77783.1"/>
    <property type="molecule type" value="Genomic_DNA"/>
</dbReference>
<sequence>MKFKGFDEFEKKLNRMAKNAQELEGDNTVSFVDLFPESFMSKNTKYANMQEFMDDFEPNMTSEEFKEIQDSDEWNEFVKSNSNFEDWDSMIGTATEEYAANQLFDGI</sequence>
<evidence type="ECO:0000313" key="1">
    <source>
        <dbReference type="EMBL" id="OZT77783.1"/>
    </source>
</evidence>